<dbReference type="PANTHER" id="PTHR43790:SF7">
    <property type="entry name" value="GALACTOSE_METHYL GALACTOSIDE IMPORT ATP-BINDING PROTEIN MGLA"/>
    <property type="match status" value="1"/>
</dbReference>
<evidence type="ECO:0000256" key="3">
    <source>
        <dbReference type="ARBA" id="ARBA00022737"/>
    </source>
</evidence>
<evidence type="ECO:0000256" key="8">
    <source>
        <dbReference type="RuleBase" id="RU367029"/>
    </source>
</evidence>
<dbReference type="InterPro" id="IPR050107">
    <property type="entry name" value="ABC_carbohydrate_import_ATPase"/>
</dbReference>
<evidence type="ECO:0000256" key="4">
    <source>
        <dbReference type="ARBA" id="ARBA00022741"/>
    </source>
</evidence>
<keyword evidence="7 8" id="KW-0472">Membrane</keyword>
<comment type="subcellular location">
    <subcellularLocation>
        <location evidence="8">Cell inner membrane</location>
        <topology evidence="8">Peripheral membrane protein</topology>
    </subcellularLocation>
</comment>
<keyword evidence="6 8" id="KW-1278">Translocase</keyword>
<dbReference type="EC" id="7.5.2.11" evidence="8"/>
<keyword evidence="2" id="KW-1003">Cell membrane</keyword>
<reference evidence="9 10" key="1">
    <citation type="submission" date="2018-06" db="EMBL/GenBank/DDBJ databases">
        <authorList>
            <consortium name="Pathogen Informatics"/>
            <person name="Doyle S."/>
        </authorList>
    </citation>
    <scope>NUCLEOTIDE SEQUENCE [LARGE SCALE GENOMIC DNA]</scope>
    <source>
        <strain evidence="9 10">NCTC11872</strain>
    </source>
</reference>
<dbReference type="PANTHER" id="PTHR43790">
    <property type="entry name" value="CARBOHYDRATE TRANSPORT ATP-BINDING PROTEIN MG119-RELATED"/>
    <property type="match status" value="1"/>
</dbReference>
<dbReference type="GO" id="GO:0005886">
    <property type="term" value="C:plasma membrane"/>
    <property type="evidence" value="ECO:0007669"/>
    <property type="project" value="UniProtKB-SubCell"/>
</dbReference>
<keyword evidence="9" id="KW-0378">Hydrolase</keyword>
<dbReference type="GO" id="GO:0043211">
    <property type="term" value="F:ABC-type carbohydrate transporter activity"/>
    <property type="evidence" value="ECO:0007669"/>
    <property type="project" value="UniProtKB-UniRule"/>
</dbReference>
<dbReference type="GO" id="GO:0005524">
    <property type="term" value="F:ATP binding"/>
    <property type="evidence" value="ECO:0007669"/>
    <property type="project" value="UniProtKB-UniRule"/>
</dbReference>
<accession>A0A2X1QP39</accession>
<comment type="similarity">
    <text evidence="8">Belongs to the ABC transporter superfamily.</text>
</comment>
<protein>
    <recommendedName>
        <fullName evidence="8">Ribose/galactose/methyl galactoside import ATP-binding protein</fullName>
        <ecNumber evidence="8">7.5.2.11</ecNumber>
    </recommendedName>
</protein>
<evidence type="ECO:0000313" key="10">
    <source>
        <dbReference type="Proteomes" id="UP000249936"/>
    </source>
</evidence>
<evidence type="ECO:0000256" key="6">
    <source>
        <dbReference type="ARBA" id="ARBA00022967"/>
    </source>
</evidence>
<keyword evidence="3" id="KW-0677">Repeat</keyword>
<dbReference type="Proteomes" id="UP000249936">
    <property type="component" value="Unassembled WGS sequence"/>
</dbReference>
<dbReference type="GO" id="GO:0016787">
    <property type="term" value="F:hydrolase activity"/>
    <property type="evidence" value="ECO:0007669"/>
    <property type="project" value="UniProtKB-KW"/>
</dbReference>
<comment type="function">
    <text evidence="8">Part of an ABC transporter complex involved in carbohydrate import. Could be involved in ribose, galactose and/or methyl galactoside import. Responsible for energy coupling to the transport system.</text>
</comment>
<sequence length="105" mass="11968">MKSSKICDEITILRDGKWINTVNVKESTMEQIVGMMVGRELTQRFPEKTNVPKEVILQVENLTAKNQPSIQDVSLNYAKVKFSVLQDLWGLNVPISLKLFLAYVN</sequence>
<evidence type="ECO:0000313" key="9">
    <source>
        <dbReference type="EMBL" id="SPX42072.1"/>
    </source>
</evidence>
<keyword evidence="1 8" id="KW-0813">Transport</keyword>
<proteinExistence type="inferred from homology"/>
<dbReference type="EMBL" id="UASK01000006">
    <property type="protein sequence ID" value="SPX42072.1"/>
    <property type="molecule type" value="Genomic_DNA"/>
</dbReference>
<name>A0A2X1QP39_HAEIF</name>
<evidence type="ECO:0000256" key="5">
    <source>
        <dbReference type="ARBA" id="ARBA00022840"/>
    </source>
</evidence>
<organism evidence="9 10">
    <name type="scientific">Haemophilus influenzae</name>
    <dbReference type="NCBI Taxonomy" id="727"/>
    <lineage>
        <taxon>Bacteria</taxon>
        <taxon>Pseudomonadati</taxon>
        <taxon>Pseudomonadota</taxon>
        <taxon>Gammaproteobacteria</taxon>
        <taxon>Pasteurellales</taxon>
        <taxon>Pasteurellaceae</taxon>
        <taxon>Haemophilus</taxon>
    </lineage>
</organism>
<evidence type="ECO:0000256" key="1">
    <source>
        <dbReference type="ARBA" id="ARBA00022448"/>
    </source>
</evidence>
<keyword evidence="5 8" id="KW-0067">ATP-binding</keyword>
<comment type="catalytic activity">
    <reaction evidence="8">
        <text>D-galactose(out) + ATP + H2O = D-galactose(in) + ADP + phosphate + H(+)</text>
        <dbReference type="Rhea" id="RHEA:60156"/>
        <dbReference type="ChEBI" id="CHEBI:4139"/>
        <dbReference type="ChEBI" id="CHEBI:15377"/>
        <dbReference type="ChEBI" id="CHEBI:15378"/>
        <dbReference type="ChEBI" id="CHEBI:30616"/>
        <dbReference type="ChEBI" id="CHEBI:43474"/>
        <dbReference type="ChEBI" id="CHEBI:456216"/>
        <dbReference type="EC" id="7.5.2.11"/>
    </reaction>
</comment>
<gene>
    <name evidence="9" type="primary">mglA_3</name>
    <name evidence="9" type="ORF">NCTC11872_01699</name>
</gene>
<evidence type="ECO:0000256" key="7">
    <source>
        <dbReference type="ARBA" id="ARBA00023136"/>
    </source>
</evidence>
<keyword evidence="8" id="KW-0997">Cell inner membrane</keyword>
<evidence type="ECO:0000256" key="2">
    <source>
        <dbReference type="ARBA" id="ARBA00022475"/>
    </source>
</evidence>
<keyword evidence="8" id="KW-0762">Sugar transport</keyword>
<keyword evidence="4 8" id="KW-0547">Nucleotide-binding</keyword>
<dbReference type="AlphaFoldDB" id="A0A2X1QP39"/>